<evidence type="ECO:0000313" key="2">
    <source>
        <dbReference type="EMBL" id="WKA05267.1"/>
    </source>
</evidence>
<organism evidence="2 3">
    <name type="scientific">Vitis vinifera</name>
    <name type="common">Grape</name>
    <dbReference type="NCBI Taxonomy" id="29760"/>
    <lineage>
        <taxon>Eukaryota</taxon>
        <taxon>Viridiplantae</taxon>
        <taxon>Streptophyta</taxon>
        <taxon>Embryophyta</taxon>
        <taxon>Tracheophyta</taxon>
        <taxon>Spermatophyta</taxon>
        <taxon>Magnoliopsida</taxon>
        <taxon>eudicotyledons</taxon>
        <taxon>Gunneridae</taxon>
        <taxon>Pentapetalae</taxon>
        <taxon>rosids</taxon>
        <taxon>Vitales</taxon>
        <taxon>Vitaceae</taxon>
        <taxon>Viteae</taxon>
        <taxon>Vitis</taxon>
    </lineage>
</organism>
<dbReference type="PANTHER" id="PTHR47074">
    <property type="entry name" value="BNAC02G40300D PROTEIN"/>
    <property type="match status" value="1"/>
</dbReference>
<dbReference type="InterPro" id="IPR002156">
    <property type="entry name" value="RNaseH_domain"/>
</dbReference>
<feature type="domain" description="RNase H type-1" evidence="1">
    <location>
        <begin position="188"/>
        <end position="294"/>
    </location>
</feature>
<dbReference type="Pfam" id="PF13456">
    <property type="entry name" value="RVT_3"/>
    <property type="match status" value="1"/>
</dbReference>
<dbReference type="InterPro" id="IPR044730">
    <property type="entry name" value="RNase_H-like_dom_plant"/>
</dbReference>
<dbReference type="CDD" id="cd06222">
    <property type="entry name" value="RNase_H_like"/>
    <property type="match status" value="1"/>
</dbReference>
<dbReference type="EMBL" id="CP126662">
    <property type="protein sequence ID" value="WKA05267.1"/>
    <property type="molecule type" value="Genomic_DNA"/>
</dbReference>
<sequence length="326" mass="36029">MTDKDDAIPPPTGFIYDQNIGKMVKPVKKEVEKMEVDELPQGLPEEGFAGHPVGSNECTEEVRVARKALETSPSLEAKSKNYDPNYVVRALPRQKSRKAVRPSRVTTIRQTEAMATRKVLETGSNSGDKGKDFDPNFAVLALPCQNSRKAAAPGRVAAEASFVRAKESRWCPPPPGVYKINFHGFSFSEFGDAGIGIVVRDFRGDLIAAMSRKVKYGSFPQSIEALAISLGLRFGHDLGLTRVFMEGDSAKLGSDLCSKTSYPLLNKESIEKYEFFKFAYVKEEANLVAHKLACYAVRLEDFIVWMEDPPDFIVNTLALDAGPIKK</sequence>
<dbReference type="InterPro" id="IPR052929">
    <property type="entry name" value="RNase_H-like_EbsB-rel"/>
</dbReference>
<name>A0ABY9DE45_VITVI</name>
<protein>
    <recommendedName>
        <fullName evidence="1">RNase H type-1 domain-containing protein</fullName>
    </recommendedName>
</protein>
<keyword evidence="3" id="KW-1185">Reference proteome</keyword>
<gene>
    <name evidence="2" type="ORF">VitviT2T_023242</name>
</gene>
<proteinExistence type="predicted"/>
<accession>A0ABY9DE45</accession>
<dbReference type="Proteomes" id="UP001227230">
    <property type="component" value="Chromosome 15"/>
</dbReference>
<dbReference type="Gene3D" id="3.30.420.10">
    <property type="entry name" value="Ribonuclease H-like superfamily/Ribonuclease H"/>
    <property type="match status" value="1"/>
</dbReference>
<dbReference type="PANTHER" id="PTHR47074:SF48">
    <property type="entry name" value="POLYNUCLEOTIDYL TRANSFERASE, RIBONUCLEASE H-LIKE SUPERFAMILY PROTEIN"/>
    <property type="match status" value="1"/>
</dbReference>
<evidence type="ECO:0000313" key="3">
    <source>
        <dbReference type="Proteomes" id="UP001227230"/>
    </source>
</evidence>
<evidence type="ECO:0000259" key="1">
    <source>
        <dbReference type="Pfam" id="PF13456"/>
    </source>
</evidence>
<dbReference type="InterPro" id="IPR036397">
    <property type="entry name" value="RNaseH_sf"/>
</dbReference>
<reference evidence="2 3" key="1">
    <citation type="journal article" date="2023" name="Hortic Res">
        <title>The complete reference genome for grapevine (Vitis vinifera L.) genetics and breeding.</title>
        <authorList>
            <person name="Shi X."/>
            <person name="Cao S."/>
            <person name="Wang X."/>
            <person name="Huang S."/>
            <person name="Wang Y."/>
            <person name="Liu Z."/>
            <person name="Liu W."/>
            <person name="Leng X."/>
            <person name="Peng Y."/>
            <person name="Wang N."/>
            <person name="Wang Y."/>
            <person name="Ma Z."/>
            <person name="Xu X."/>
            <person name="Zhang F."/>
            <person name="Xue H."/>
            <person name="Zhong H."/>
            <person name="Wang Y."/>
            <person name="Zhang K."/>
            <person name="Velt A."/>
            <person name="Avia K."/>
            <person name="Holtgrawe D."/>
            <person name="Grimplet J."/>
            <person name="Matus J.T."/>
            <person name="Ware D."/>
            <person name="Wu X."/>
            <person name="Wang H."/>
            <person name="Liu C."/>
            <person name="Fang Y."/>
            <person name="Rustenholz C."/>
            <person name="Cheng Z."/>
            <person name="Xiao H."/>
            <person name="Zhou Y."/>
        </authorList>
    </citation>
    <scope>NUCLEOTIDE SEQUENCE [LARGE SCALE GENOMIC DNA]</scope>
    <source>
        <strain evidence="3">cv. Pinot noir / PN40024</strain>
        <tissue evidence="2">Leaf</tissue>
    </source>
</reference>